<name>A0A084GC33_PSEDA</name>
<dbReference type="Proteomes" id="UP000028545">
    <property type="component" value="Unassembled WGS sequence"/>
</dbReference>
<comment type="caution">
    <text evidence="3">The sequence shown here is derived from an EMBL/GenBank/DDBJ whole genome shotgun (WGS) entry which is preliminary data.</text>
</comment>
<dbReference type="AlphaFoldDB" id="A0A084GC33"/>
<dbReference type="Gene3D" id="3.40.50.300">
    <property type="entry name" value="P-loop containing nucleotide triphosphate hydrolases"/>
    <property type="match status" value="1"/>
</dbReference>
<dbReference type="VEuPathDB" id="FungiDB:SAPIO_CDS2234"/>
<dbReference type="GeneID" id="27721306"/>
<keyword evidence="1" id="KW-0677">Repeat</keyword>
<dbReference type="PANTHER" id="PTHR10039:SF5">
    <property type="entry name" value="NACHT DOMAIN-CONTAINING PROTEIN"/>
    <property type="match status" value="1"/>
</dbReference>
<accession>A0A084GC33</accession>
<gene>
    <name evidence="3" type="ORF">SAPIO_CDS2234</name>
</gene>
<reference evidence="3 4" key="1">
    <citation type="journal article" date="2014" name="Genome Announc.">
        <title>Draft genome sequence of the pathogenic fungus Scedosporium apiospermum.</title>
        <authorList>
            <person name="Vandeputte P."/>
            <person name="Ghamrawi S."/>
            <person name="Rechenmann M."/>
            <person name="Iltis A."/>
            <person name="Giraud S."/>
            <person name="Fleury M."/>
            <person name="Thornton C."/>
            <person name="Delhaes L."/>
            <person name="Meyer W."/>
            <person name="Papon N."/>
            <person name="Bouchara J.P."/>
        </authorList>
    </citation>
    <scope>NUCLEOTIDE SEQUENCE [LARGE SCALE GENOMIC DNA]</scope>
    <source>
        <strain evidence="3 4">IHEM 14462</strain>
    </source>
</reference>
<keyword evidence="4" id="KW-1185">Reference proteome</keyword>
<dbReference type="KEGG" id="sapo:SAPIO_CDS2234"/>
<evidence type="ECO:0000313" key="3">
    <source>
        <dbReference type="EMBL" id="KEZ44895.1"/>
    </source>
</evidence>
<evidence type="ECO:0000313" key="4">
    <source>
        <dbReference type="Proteomes" id="UP000028545"/>
    </source>
</evidence>
<organism evidence="3 4">
    <name type="scientific">Pseudallescheria apiosperma</name>
    <name type="common">Scedosporium apiospermum</name>
    <dbReference type="NCBI Taxonomy" id="563466"/>
    <lineage>
        <taxon>Eukaryota</taxon>
        <taxon>Fungi</taxon>
        <taxon>Dikarya</taxon>
        <taxon>Ascomycota</taxon>
        <taxon>Pezizomycotina</taxon>
        <taxon>Sordariomycetes</taxon>
        <taxon>Hypocreomycetidae</taxon>
        <taxon>Microascales</taxon>
        <taxon>Microascaceae</taxon>
        <taxon>Scedosporium</taxon>
    </lineage>
</organism>
<dbReference type="SUPFAM" id="SSF52540">
    <property type="entry name" value="P-loop containing nucleoside triphosphate hydrolases"/>
    <property type="match status" value="1"/>
</dbReference>
<dbReference type="RefSeq" id="XP_016644694.1">
    <property type="nucleotide sequence ID" value="XM_016785318.1"/>
</dbReference>
<dbReference type="InterPro" id="IPR056884">
    <property type="entry name" value="NPHP3-like_N"/>
</dbReference>
<dbReference type="PANTHER" id="PTHR10039">
    <property type="entry name" value="AMELOGENIN"/>
    <property type="match status" value="1"/>
</dbReference>
<sequence>MVAIQLMQQIVAQFILLPFHSLPWKIVSFYEELPLPGYDFRAVDSNQEELWNFPQVSLHSHHHDLCRFTSRDDLSYVKLLESLRNITLAPSVTDKLTVHPTLSAAEHEVLKSLEFEDAFPNTRDAAQGTCDWILEHEVYRSWKEQSSGLLWLHGGPGTGKSTLMKHIIKHDLPGGTTSSTLGAYFFFSHSTANGSVTNLLRSFLYQILKSTPSSLTFEIFAAFAERRELLGSDWP</sequence>
<evidence type="ECO:0000259" key="2">
    <source>
        <dbReference type="Pfam" id="PF24883"/>
    </source>
</evidence>
<feature type="domain" description="Nephrocystin 3-like N-terminal" evidence="2">
    <location>
        <begin position="128"/>
        <end position="228"/>
    </location>
</feature>
<dbReference type="EMBL" id="JOWA01000086">
    <property type="protein sequence ID" value="KEZ44895.1"/>
    <property type="molecule type" value="Genomic_DNA"/>
</dbReference>
<dbReference type="Pfam" id="PF24883">
    <property type="entry name" value="NPHP3_N"/>
    <property type="match status" value="1"/>
</dbReference>
<evidence type="ECO:0000256" key="1">
    <source>
        <dbReference type="ARBA" id="ARBA00022737"/>
    </source>
</evidence>
<dbReference type="InterPro" id="IPR027417">
    <property type="entry name" value="P-loop_NTPase"/>
</dbReference>
<dbReference type="HOGENOM" id="CLU_1180791_0_0_1"/>
<proteinExistence type="predicted"/>
<protein>
    <recommendedName>
        <fullName evidence="2">Nephrocystin 3-like N-terminal domain-containing protein</fullName>
    </recommendedName>
</protein>
<dbReference type="OrthoDB" id="539213at2759"/>